<protein>
    <submittedName>
        <fullName evidence="1">Uncharacterized protein</fullName>
    </submittedName>
</protein>
<reference evidence="1 2" key="1">
    <citation type="submission" date="2016-11" db="EMBL/GenBank/DDBJ databases">
        <authorList>
            <person name="Jaros S."/>
            <person name="Januszkiewicz K."/>
            <person name="Wedrychowicz H."/>
        </authorList>
    </citation>
    <scope>NUCLEOTIDE SEQUENCE [LARGE SCALE GENOMIC DNA]</scope>
    <source>
        <strain evidence="1 2">DSM 15929</strain>
    </source>
</reference>
<proteinExistence type="predicted"/>
<name>A0A1M6YWI5_9FIRM</name>
<evidence type="ECO:0000313" key="1">
    <source>
        <dbReference type="EMBL" id="SHL22409.1"/>
    </source>
</evidence>
<dbReference type="EMBL" id="FRAC01000027">
    <property type="protein sequence ID" value="SHL22409.1"/>
    <property type="molecule type" value="Genomic_DNA"/>
</dbReference>
<keyword evidence="2" id="KW-1185">Reference proteome</keyword>
<gene>
    <name evidence="1" type="ORF">SAMN02745136_04393</name>
</gene>
<evidence type="ECO:0000313" key="2">
    <source>
        <dbReference type="Proteomes" id="UP000184386"/>
    </source>
</evidence>
<organism evidence="1 2">
    <name type="scientific">Anaerocolumna jejuensis DSM 15929</name>
    <dbReference type="NCBI Taxonomy" id="1121322"/>
    <lineage>
        <taxon>Bacteria</taxon>
        <taxon>Bacillati</taxon>
        <taxon>Bacillota</taxon>
        <taxon>Clostridia</taxon>
        <taxon>Lachnospirales</taxon>
        <taxon>Lachnospiraceae</taxon>
        <taxon>Anaerocolumna</taxon>
    </lineage>
</organism>
<sequence length="72" mass="7868">MAVLSPMKKFKIKNNALTLAKCSVIFNILLLVWQDCILIYLTAVIGQCGKGQGKPALNAVSFVPIKFITILC</sequence>
<dbReference type="AlphaFoldDB" id="A0A1M6YWI5"/>
<accession>A0A1M6YWI5</accession>
<dbReference type="Proteomes" id="UP000184386">
    <property type="component" value="Unassembled WGS sequence"/>
</dbReference>